<dbReference type="OrthoDB" id="3874132at2"/>
<feature type="domain" description="Outer membrane channel protein CpnT-like N-terminal" evidence="1">
    <location>
        <begin position="13"/>
        <end position="149"/>
    </location>
</feature>
<dbReference type="RefSeq" id="WP_109326133.1">
    <property type="nucleotide sequence ID" value="NZ_CP021354.1"/>
</dbReference>
<dbReference type="InterPro" id="IPR057746">
    <property type="entry name" value="CpnT-like_N"/>
</dbReference>
<proteinExistence type="predicted"/>
<keyword evidence="3" id="KW-1185">Reference proteome</keyword>
<evidence type="ECO:0000313" key="3">
    <source>
        <dbReference type="Proteomes" id="UP000245711"/>
    </source>
</evidence>
<protein>
    <recommendedName>
        <fullName evidence="1">Outer membrane channel protein CpnT-like N-terminal domain-containing protein</fullName>
    </recommendedName>
</protein>
<organism evidence="2 3">
    <name type="scientific">Rhodococcus oxybenzonivorans</name>
    <dbReference type="NCBI Taxonomy" id="1990687"/>
    <lineage>
        <taxon>Bacteria</taxon>
        <taxon>Bacillati</taxon>
        <taxon>Actinomycetota</taxon>
        <taxon>Actinomycetes</taxon>
        <taxon>Mycobacteriales</taxon>
        <taxon>Nocardiaceae</taxon>
        <taxon>Rhodococcus</taxon>
    </lineage>
</organism>
<dbReference type="KEGG" id="roz:CBI38_02540"/>
<dbReference type="AlphaFoldDB" id="A0A2S2BPW3"/>
<gene>
    <name evidence="2" type="ORF">CBI38_02540</name>
</gene>
<accession>A0A2S2BPW3</accession>
<dbReference type="Proteomes" id="UP000245711">
    <property type="component" value="Chromosome"/>
</dbReference>
<evidence type="ECO:0000259" key="1">
    <source>
        <dbReference type="Pfam" id="PF25547"/>
    </source>
</evidence>
<name>A0A2S2BPW3_9NOCA</name>
<sequence length="229" mass="23189">MGIELPEVVKPVAWLASGSSWPAADETSLRRLADAWGTASTGLKNLAADGDAALRDALSAVEGDIATAMSQHWQKYGGDAGALHDLAALCENLSAMCESTATEVEYAKLSIIAALAVLLAELVAMAAAAVPTLGVSAAGAMAAEAATQVTIRMIIRDLIIAVLEQAAVAAAQSVALDGGIQALQIVTGGRNGFDVGMLTNSLITGATDGATSALFGEFGIEVHEPATDR</sequence>
<evidence type="ECO:0000313" key="2">
    <source>
        <dbReference type="EMBL" id="AWK70613.1"/>
    </source>
</evidence>
<dbReference type="Pfam" id="PF25547">
    <property type="entry name" value="WXG100_2"/>
    <property type="match status" value="1"/>
</dbReference>
<reference evidence="2 3" key="1">
    <citation type="submission" date="2017-05" db="EMBL/GenBank/DDBJ databases">
        <title>Isolation of Rhodococcus sp. S2-17 biodegrading of BP-3.</title>
        <authorList>
            <person name="Lee Y."/>
            <person name="Kim K.H."/>
            <person name="Chun B.H."/>
            <person name="Jung H.S."/>
            <person name="Jeon C.O."/>
        </authorList>
    </citation>
    <scope>NUCLEOTIDE SEQUENCE [LARGE SCALE GENOMIC DNA]</scope>
    <source>
        <strain evidence="2 3">S2-17</strain>
    </source>
</reference>
<dbReference type="EMBL" id="CP021354">
    <property type="protein sequence ID" value="AWK70613.1"/>
    <property type="molecule type" value="Genomic_DNA"/>
</dbReference>